<sequence>MRAEIEDMIPNTPTSADSLFDLYEEKDSGTEEPLDGNIIFRAREEKSASAVATSQTIAMTDRLQEENAAMQMEDLLYRRMMEQKSEYDQEVFNF</sequence>
<dbReference type="GO" id="GO:0080115">
    <property type="term" value="F:myosin XI tail binding"/>
    <property type="evidence" value="ECO:0007669"/>
    <property type="project" value="UniProtKB-ARBA"/>
</dbReference>
<evidence type="ECO:0000256" key="3">
    <source>
        <dbReference type="ARBA" id="ARBA00022989"/>
    </source>
</evidence>
<evidence type="ECO:0000256" key="1">
    <source>
        <dbReference type="ARBA" id="ARBA00004167"/>
    </source>
</evidence>
<name>A0A8S0V4C3_OLEEU</name>
<keyword evidence="7" id="KW-1185">Reference proteome</keyword>
<comment type="subcellular location">
    <subcellularLocation>
        <location evidence="1">Membrane</location>
        <topology evidence="1">Single-pass membrane protein</topology>
    </subcellularLocation>
</comment>
<dbReference type="EMBL" id="CACTIH010009150">
    <property type="protein sequence ID" value="CAA3026090.1"/>
    <property type="molecule type" value="Genomic_DNA"/>
</dbReference>
<reference evidence="6 7" key="1">
    <citation type="submission" date="2019-12" db="EMBL/GenBank/DDBJ databases">
        <authorList>
            <person name="Alioto T."/>
            <person name="Alioto T."/>
            <person name="Gomez Garrido J."/>
        </authorList>
    </citation>
    <scope>NUCLEOTIDE SEQUENCE [LARGE SCALE GENOMIC DNA]</scope>
</reference>
<feature type="domain" description="GTD-binding" evidence="5">
    <location>
        <begin position="19"/>
        <end position="94"/>
    </location>
</feature>
<protein>
    <recommendedName>
        <fullName evidence="5">GTD-binding domain-containing protein</fullName>
    </recommendedName>
</protein>
<dbReference type="AlphaFoldDB" id="A0A8S0V4C3"/>
<evidence type="ECO:0000259" key="5">
    <source>
        <dbReference type="PROSITE" id="PS51775"/>
    </source>
</evidence>
<accession>A0A8S0V4C3</accession>
<dbReference type="InterPro" id="IPR007656">
    <property type="entry name" value="GTD-bd"/>
</dbReference>
<dbReference type="InterPro" id="IPR039306">
    <property type="entry name" value="MYOB"/>
</dbReference>
<keyword evidence="4" id="KW-0472">Membrane</keyword>
<dbReference type="Gramene" id="OE9A115440T1">
    <property type="protein sequence ID" value="OE9A115440C1"/>
    <property type="gene ID" value="OE9A115440"/>
</dbReference>
<keyword evidence="3" id="KW-1133">Transmembrane helix</keyword>
<dbReference type="GO" id="GO:0016020">
    <property type="term" value="C:membrane"/>
    <property type="evidence" value="ECO:0007669"/>
    <property type="project" value="UniProtKB-SubCell"/>
</dbReference>
<dbReference type="OrthoDB" id="1047602at2759"/>
<evidence type="ECO:0000256" key="4">
    <source>
        <dbReference type="ARBA" id="ARBA00023136"/>
    </source>
</evidence>
<organism evidence="6 7">
    <name type="scientific">Olea europaea subsp. europaea</name>
    <dbReference type="NCBI Taxonomy" id="158383"/>
    <lineage>
        <taxon>Eukaryota</taxon>
        <taxon>Viridiplantae</taxon>
        <taxon>Streptophyta</taxon>
        <taxon>Embryophyta</taxon>
        <taxon>Tracheophyta</taxon>
        <taxon>Spermatophyta</taxon>
        <taxon>Magnoliopsida</taxon>
        <taxon>eudicotyledons</taxon>
        <taxon>Gunneridae</taxon>
        <taxon>Pentapetalae</taxon>
        <taxon>asterids</taxon>
        <taxon>lamiids</taxon>
        <taxon>Lamiales</taxon>
        <taxon>Oleaceae</taxon>
        <taxon>Oleeae</taxon>
        <taxon>Olea</taxon>
    </lineage>
</organism>
<evidence type="ECO:0000313" key="7">
    <source>
        <dbReference type="Proteomes" id="UP000594638"/>
    </source>
</evidence>
<comment type="caution">
    <text evidence="6">The sequence shown here is derived from an EMBL/GenBank/DDBJ whole genome shotgun (WGS) entry which is preliminary data.</text>
</comment>
<dbReference type="Pfam" id="PF04576">
    <property type="entry name" value="Zein-binding"/>
    <property type="match status" value="1"/>
</dbReference>
<evidence type="ECO:0000256" key="2">
    <source>
        <dbReference type="ARBA" id="ARBA00022692"/>
    </source>
</evidence>
<proteinExistence type="predicted"/>
<evidence type="ECO:0000313" key="6">
    <source>
        <dbReference type="EMBL" id="CAA3026090.1"/>
    </source>
</evidence>
<dbReference type="PROSITE" id="PS51775">
    <property type="entry name" value="GTD_BINDING"/>
    <property type="match status" value="1"/>
</dbReference>
<dbReference type="PANTHER" id="PTHR31448:SF3">
    <property type="entry name" value="MYOSIN-BINDING PROTEIN 2"/>
    <property type="match status" value="1"/>
</dbReference>
<dbReference type="Proteomes" id="UP000594638">
    <property type="component" value="Unassembled WGS sequence"/>
</dbReference>
<gene>
    <name evidence="6" type="ORF">OLEA9_A115440</name>
</gene>
<keyword evidence="2" id="KW-0812">Transmembrane</keyword>
<dbReference type="PANTHER" id="PTHR31448">
    <property type="entry name" value="MYOSIN-BINDING PROTEIN 2"/>
    <property type="match status" value="1"/>
</dbReference>